<evidence type="ECO:0000256" key="1">
    <source>
        <dbReference type="PROSITE-ProRule" id="PRU00023"/>
    </source>
</evidence>
<dbReference type="PANTHER" id="PTHR24118:SF99">
    <property type="entry name" value="POTE ANKYRIN DOMAIN FAMILY MEMBER 3C-RELATED"/>
    <property type="match status" value="1"/>
</dbReference>
<accession>A0A1B6L2W1</accession>
<dbReference type="SMART" id="SM00248">
    <property type="entry name" value="ANK"/>
    <property type="match status" value="4"/>
</dbReference>
<dbReference type="InterPro" id="IPR036770">
    <property type="entry name" value="Ankyrin_rpt-contain_sf"/>
</dbReference>
<dbReference type="InterPro" id="IPR002110">
    <property type="entry name" value="Ankyrin_rpt"/>
</dbReference>
<protein>
    <submittedName>
        <fullName evidence="2">Uncharacterized protein</fullName>
    </submittedName>
</protein>
<organism evidence="2">
    <name type="scientific">Graphocephala atropunctata</name>
    <dbReference type="NCBI Taxonomy" id="36148"/>
    <lineage>
        <taxon>Eukaryota</taxon>
        <taxon>Metazoa</taxon>
        <taxon>Ecdysozoa</taxon>
        <taxon>Arthropoda</taxon>
        <taxon>Hexapoda</taxon>
        <taxon>Insecta</taxon>
        <taxon>Pterygota</taxon>
        <taxon>Neoptera</taxon>
        <taxon>Paraneoptera</taxon>
        <taxon>Hemiptera</taxon>
        <taxon>Auchenorrhyncha</taxon>
        <taxon>Membracoidea</taxon>
        <taxon>Cicadellidae</taxon>
        <taxon>Cicadellinae</taxon>
        <taxon>Cicadellini</taxon>
        <taxon>Graphocephala</taxon>
    </lineage>
</organism>
<dbReference type="PANTHER" id="PTHR24118">
    <property type="entry name" value="POTE ANKYRIN DOMAIN"/>
    <property type="match status" value="1"/>
</dbReference>
<proteinExistence type="predicted"/>
<dbReference type="PROSITE" id="PS50297">
    <property type="entry name" value="ANK_REP_REGION"/>
    <property type="match status" value="3"/>
</dbReference>
<feature type="repeat" description="ANK" evidence="1">
    <location>
        <begin position="75"/>
        <end position="107"/>
    </location>
</feature>
<feature type="non-terminal residue" evidence="2">
    <location>
        <position position="1"/>
    </location>
</feature>
<keyword evidence="1" id="KW-0040">ANK repeat</keyword>
<evidence type="ECO:0000313" key="2">
    <source>
        <dbReference type="EMBL" id="JAT17985.1"/>
    </source>
</evidence>
<dbReference type="Pfam" id="PF12796">
    <property type="entry name" value="Ank_2"/>
    <property type="match status" value="1"/>
</dbReference>
<reference evidence="2" key="1">
    <citation type="submission" date="2015-11" db="EMBL/GenBank/DDBJ databases">
        <title>De novo transcriptome assembly of four potential Pierce s Disease insect vectors from Arizona vineyards.</title>
        <authorList>
            <person name="Tassone E.E."/>
        </authorList>
    </citation>
    <scope>NUCLEOTIDE SEQUENCE</scope>
</reference>
<sequence length="259" mass="28922">AVVNCQNSAGKTPLHVALRSNFKEGVELLLTKGVNINIKDETGYTPLHDAVRYGYELIVQKLLDNGAELEHRNNKGYTALHIAARMSHKSIVTLLLLRGAEVNAQDYKGSTPLHLVLQGLVLSENDVVEELLDWGASLLIEDEDGDTPLTIASKQSVPTDGLTKHLNKLQCINLQLVYKTSYMNFTDLSEEYKISCSNELALLKVMRFGSQSVLNIFSKHEDPTFLSNNELRESIKTSSFKIDFPIYSSLLRAMFKHGE</sequence>
<feature type="repeat" description="ANK" evidence="1">
    <location>
        <begin position="42"/>
        <end position="74"/>
    </location>
</feature>
<gene>
    <name evidence="2" type="ORF">g.49761</name>
</gene>
<dbReference type="PROSITE" id="PS50088">
    <property type="entry name" value="ANK_REPEAT"/>
    <property type="match status" value="4"/>
</dbReference>
<feature type="repeat" description="ANK" evidence="1">
    <location>
        <begin position="9"/>
        <end position="41"/>
    </location>
</feature>
<feature type="non-terminal residue" evidence="2">
    <location>
        <position position="259"/>
    </location>
</feature>
<dbReference type="Gene3D" id="1.25.40.20">
    <property type="entry name" value="Ankyrin repeat-containing domain"/>
    <property type="match status" value="2"/>
</dbReference>
<dbReference type="Pfam" id="PF00023">
    <property type="entry name" value="Ank"/>
    <property type="match status" value="2"/>
</dbReference>
<name>A0A1B6L2W1_9HEMI</name>
<feature type="repeat" description="ANK" evidence="1">
    <location>
        <begin position="108"/>
        <end position="143"/>
    </location>
</feature>
<dbReference type="AlphaFoldDB" id="A0A1B6L2W1"/>
<dbReference type="PRINTS" id="PR01415">
    <property type="entry name" value="ANKYRIN"/>
</dbReference>
<dbReference type="SUPFAM" id="SSF48403">
    <property type="entry name" value="Ankyrin repeat"/>
    <property type="match status" value="1"/>
</dbReference>
<dbReference type="EMBL" id="GEBQ01021992">
    <property type="protein sequence ID" value="JAT17985.1"/>
    <property type="molecule type" value="Transcribed_RNA"/>
</dbReference>